<dbReference type="Proteomes" id="UP000828390">
    <property type="component" value="Unassembled WGS sequence"/>
</dbReference>
<protein>
    <submittedName>
        <fullName evidence="2">Uncharacterized protein</fullName>
    </submittedName>
</protein>
<proteinExistence type="predicted"/>
<feature type="region of interest" description="Disordered" evidence="1">
    <location>
        <begin position="1"/>
        <end position="23"/>
    </location>
</feature>
<comment type="caution">
    <text evidence="2">The sequence shown here is derived from an EMBL/GenBank/DDBJ whole genome shotgun (WGS) entry which is preliminary data.</text>
</comment>
<evidence type="ECO:0000313" key="3">
    <source>
        <dbReference type="Proteomes" id="UP000828390"/>
    </source>
</evidence>
<sequence length="103" mass="11084">MMGSAVLQSQQRGSSGIDRRDLPSYRVNRKGLVVTRYGGLSSRRVNRGGLAVSRDGGLSSCRVNRGESSGIERWSLPPYRVNTGSLAVSRDGVCRPTESTEGV</sequence>
<evidence type="ECO:0000256" key="1">
    <source>
        <dbReference type="SAM" id="MobiDB-lite"/>
    </source>
</evidence>
<dbReference type="EMBL" id="JAIWYP010000007">
    <property type="protein sequence ID" value="KAH3802596.1"/>
    <property type="molecule type" value="Genomic_DNA"/>
</dbReference>
<feature type="compositionally biased region" description="Polar residues" evidence="1">
    <location>
        <begin position="1"/>
        <end position="14"/>
    </location>
</feature>
<name>A0A9D4J7E9_DREPO</name>
<gene>
    <name evidence="2" type="ORF">DPMN_156274</name>
</gene>
<reference evidence="2" key="2">
    <citation type="submission" date="2020-11" db="EMBL/GenBank/DDBJ databases">
        <authorList>
            <person name="McCartney M.A."/>
            <person name="Auch B."/>
            <person name="Kono T."/>
            <person name="Mallez S."/>
            <person name="Becker A."/>
            <person name="Gohl D.M."/>
            <person name="Silverstein K.A.T."/>
            <person name="Koren S."/>
            <person name="Bechman K.B."/>
            <person name="Herman A."/>
            <person name="Abrahante J.E."/>
            <person name="Garbe J."/>
        </authorList>
    </citation>
    <scope>NUCLEOTIDE SEQUENCE</scope>
    <source>
        <strain evidence="2">Duluth1</strain>
        <tissue evidence="2">Whole animal</tissue>
    </source>
</reference>
<organism evidence="2 3">
    <name type="scientific">Dreissena polymorpha</name>
    <name type="common">Zebra mussel</name>
    <name type="synonym">Mytilus polymorpha</name>
    <dbReference type="NCBI Taxonomy" id="45954"/>
    <lineage>
        <taxon>Eukaryota</taxon>
        <taxon>Metazoa</taxon>
        <taxon>Spiralia</taxon>
        <taxon>Lophotrochozoa</taxon>
        <taxon>Mollusca</taxon>
        <taxon>Bivalvia</taxon>
        <taxon>Autobranchia</taxon>
        <taxon>Heteroconchia</taxon>
        <taxon>Euheterodonta</taxon>
        <taxon>Imparidentia</taxon>
        <taxon>Neoheterodontei</taxon>
        <taxon>Myida</taxon>
        <taxon>Dreissenoidea</taxon>
        <taxon>Dreissenidae</taxon>
        <taxon>Dreissena</taxon>
    </lineage>
</organism>
<evidence type="ECO:0000313" key="2">
    <source>
        <dbReference type="EMBL" id="KAH3802596.1"/>
    </source>
</evidence>
<reference evidence="2" key="1">
    <citation type="journal article" date="2019" name="bioRxiv">
        <title>The Genome of the Zebra Mussel, Dreissena polymorpha: A Resource for Invasive Species Research.</title>
        <authorList>
            <person name="McCartney M.A."/>
            <person name="Auch B."/>
            <person name="Kono T."/>
            <person name="Mallez S."/>
            <person name="Zhang Y."/>
            <person name="Obille A."/>
            <person name="Becker A."/>
            <person name="Abrahante J.E."/>
            <person name="Garbe J."/>
            <person name="Badalamenti J.P."/>
            <person name="Herman A."/>
            <person name="Mangelson H."/>
            <person name="Liachko I."/>
            <person name="Sullivan S."/>
            <person name="Sone E.D."/>
            <person name="Koren S."/>
            <person name="Silverstein K.A.T."/>
            <person name="Beckman K.B."/>
            <person name="Gohl D.M."/>
        </authorList>
    </citation>
    <scope>NUCLEOTIDE SEQUENCE</scope>
    <source>
        <strain evidence="2">Duluth1</strain>
        <tissue evidence="2">Whole animal</tissue>
    </source>
</reference>
<accession>A0A9D4J7E9</accession>
<dbReference type="AlphaFoldDB" id="A0A9D4J7E9"/>
<keyword evidence="3" id="KW-1185">Reference proteome</keyword>